<name>X0SEM8_9ZZZZ</name>
<reference evidence="1" key="1">
    <citation type="journal article" date="2014" name="Front. Microbiol.">
        <title>High frequency of phylogenetically diverse reductive dehalogenase-homologous genes in deep subseafloor sedimentary metagenomes.</title>
        <authorList>
            <person name="Kawai M."/>
            <person name="Futagami T."/>
            <person name="Toyoda A."/>
            <person name="Takaki Y."/>
            <person name="Nishi S."/>
            <person name="Hori S."/>
            <person name="Arai W."/>
            <person name="Tsubouchi T."/>
            <person name="Morono Y."/>
            <person name="Uchiyama I."/>
            <person name="Ito T."/>
            <person name="Fujiyama A."/>
            <person name="Inagaki F."/>
            <person name="Takami H."/>
        </authorList>
    </citation>
    <scope>NUCLEOTIDE SEQUENCE</scope>
    <source>
        <strain evidence="1">Expedition CK06-06</strain>
    </source>
</reference>
<gene>
    <name evidence="1" type="ORF">S01H1_06217</name>
</gene>
<protein>
    <submittedName>
        <fullName evidence="1">Uncharacterized protein</fullName>
    </submittedName>
</protein>
<dbReference type="EMBL" id="BARS01003222">
    <property type="protein sequence ID" value="GAF79483.1"/>
    <property type="molecule type" value="Genomic_DNA"/>
</dbReference>
<proteinExistence type="predicted"/>
<comment type="caution">
    <text evidence="1">The sequence shown here is derived from an EMBL/GenBank/DDBJ whole genome shotgun (WGS) entry which is preliminary data.</text>
</comment>
<organism evidence="1">
    <name type="scientific">marine sediment metagenome</name>
    <dbReference type="NCBI Taxonomy" id="412755"/>
    <lineage>
        <taxon>unclassified sequences</taxon>
        <taxon>metagenomes</taxon>
        <taxon>ecological metagenomes</taxon>
    </lineage>
</organism>
<accession>X0SEM8</accession>
<sequence length="101" mass="10854">MNNSIKCAFIEILDMTDEPNPLLPGYTHRAGDDGEDSIPWTWKAWCDQPTKAATLRAGKTYIGAGTFANRSLCLTDDEHAGLAAAGVVLIHPASLPEEAVE</sequence>
<evidence type="ECO:0000313" key="1">
    <source>
        <dbReference type="EMBL" id="GAF79483.1"/>
    </source>
</evidence>
<dbReference type="AlphaFoldDB" id="X0SEM8"/>